<evidence type="ECO:0000256" key="6">
    <source>
        <dbReference type="ARBA" id="ARBA00023136"/>
    </source>
</evidence>
<protein>
    <recommendedName>
        <fullName evidence="11">SEA domain-containing protein</fullName>
    </recommendedName>
</protein>
<keyword evidence="6 10" id="KW-0472">Membrane</keyword>
<feature type="domain" description="SEA" evidence="11">
    <location>
        <begin position="20"/>
        <end position="134"/>
    </location>
</feature>
<evidence type="ECO:0000256" key="4">
    <source>
        <dbReference type="ARBA" id="ARBA00022729"/>
    </source>
</evidence>
<dbReference type="PROSITE" id="PS50024">
    <property type="entry name" value="SEA"/>
    <property type="match status" value="1"/>
</dbReference>
<keyword evidence="2" id="KW-1003">Cell membrane</keyword>
<keyword evidence="8" id="KW-0325">Glycoprotein</keyword>
<feature type="region of interest" description="Disordered" evidence="9">
    <location>
        <begin position="295"/>
        <end position="320"/>
    </location>
</feature>
<dbReference type="Ensembl" id="ENSPEMT00000019809.2">
    <property type="protein sequence ID" value="ENSPEMP00000015510.2"/>
    <property type="gene ID" value="ENSPEMG00000015000.2"/>
</dbReference>
<keyword evidence="5" id="KW-0677">Repeat</keyword>
<keyword evidence="7" id="KW-1015">Disulfide bond</keyword>
<comment type="subcellular location">
    <subcellularLocation>
        <location evidence="1">Cell membrane</location>
    </subcellularLocation>
</comment>
<keyword evidence="3" id="KW-0245">EGF-like domain</keyword>
<evidence type="ECO:0000256" key="8">
    <source>
        <dbReference type="ARBA" id="ARBA00023180"/>
    </source>
</evidence>
<dbReference type="InterPro" id="IPR000082">
    <property type="entry name" value="SEA_dom"/>
</dbReference>
<accession>A0A8C8TMA6</accession>
<reference evidence="12" key="3">
    <citation type="submission" date="2025-09" db="UniProtKB">
        <authorList>
            <consortium name="Ensembl"/>
        </authorList>
    </citation>
    <scope>IDENTIFICATION</scope>
</reference>
<evidence type="ECO:0000256" key="9">
    <source>
        <dbReference type="SAM" id="MobiDB-lite"/>
    </source>
</evidence>
<dbReference type="AlphaFoldDB" id="A0A8C8TMA6"/>
<reference evidence="12 13" key="1">
    <citation type="submission" date="2018-10" db="EMBL/GenBank/DDBJ databases">
        <title>Improved assembly of the deer mouse Peromyscus maniculatus genome.</title>
        <authorList>
            <person name="Lassance J.-M."/>
            <person name="Hoekstra H.E."/>
        </authorList>
    </citation>
    <scope>NUCLEOTIDE SEQUENCE [LARGE SCALE GENOMIC DNA]</scope>
</reference>
<evidence type="ECO:0000256" key="5">
    <source>
        <dbReference type="ARBA" id="ARBA00022737"/>
    </source>
</evidence>
<sequence>ERVCLCSEGYYYKTSSSCEKGKTFPGELTMKVPEPSDLEDKNSQGYQDFHNYLKNTFNKPGDGYGQTIILKVSDSSSLSARSAVRAAEKTVYVSVVNMFEESTTQNESTVAAAIERAVQSNGNMTGYTRQDLCDYYGCEKDQNNCQKVFQCKCKPGLARPNPLVPFCFRKCPCPETCKAEDKKQCIIKNNGALECVCMPGYQKTTDEKCKTHQDPALVSSLSEFQLILTIVGTIAGALILILLIALIVSASSKKKKKDMEEQNLIDNDFHNVRMQQTGFSNSSFSNFGADNSIFPKVRTGTPKQTQNPYGNQRSMPHPDY</sequence>
<evidence type="ECO:0000256" key="7">
    <source>
        <dbReference type="ARBA" id="ARBA00023157"/>
    </source>
</evidence>
<evidence type="ECO:0000256" key="2">
    <source>
        <dbReference type="ARBA" id="ARBA00022475"/>
    </source>
</evidence>
<dbReference type="GeneTree" id="ENSGT00940000154419"/>
<keyword evidence="13" id="KW-1185">Reference proteome</keyword>
<keyword evidence="4" id="KW-0732">Signal</keyword>
<evidence type="ECO:0000259" key="11">
    <source>
        <dbReference type="PROSITE" id="PS50024"/>
    </source>
</evidence>
<evidence type="ECO:0000313" key="12">
    <source>
        <dbReference type="Ensembl" id="ENSPEMP00000015510.2"/>
    </source>
</evidence>
<dbReference type="PANTHER" id="PTHR24037:SF10">
    <property type="entry name" value="MUCIN-13"/>
    <property type="match status" value="1"/>
</dbReference>
<feature type="transmembrane region" description="Helical" evidence="10">
    <location>
        <begin position="226"/>
        <end position="249"/>
    </location>
</feature>
<evidence type="ECO:0000256" key="3">
    <source>
        <dbReference type="ARBA" id="ARBA00022536"/>
    </source>
</evidence>
<feature type="compositionally biased region" description="Polar residues" evidence="9">
    <location>
        <begin position="301"/>
        <end position="314"/>
    </location>
</feature>
<keyword evidence="10" id="KW-1133">Transmembrane helix</keyword>
<dbReference type="SMART" id="SM00200">
    <property type="entry name" value="SEA"/>
    <property type="match status" value="1"/>
</dbReference>
<dbReference type="PANTHER" id="PTHR24037">
    <property type="entry name" value="HEART DEVELOPMENT PROTEIN WITH EGF-LIKE DOMAINS 1"/>
    <property type="match status" value="1"/>
</dbReference>
<evidence type="ECO:0000313" key="13">
    <source>
        <dbReference type="Proteomes" id="UP000694547"/>
    </source>
</evidence>
<dbReference type="GO" id="GO:0005886">
    <property type="term" value="C:plasma membrane"/>
    <property type="evidence" value="ECO:0007669"/>
    <property type="project" value="UniProtKB-SubCell"/>
</dbReference>
<dbReference type="Proteomes" id="UP000694547">
    <property type="component" value="Chromosome 12"/>
</dbReference>
<proteinExistence type="predicted"/>
<organism evidence="12 13">
    <name type="scientific">Peromyscus maniculatus bairdii</name>
    <name type="common">Prairie deer mouse</name>
    <dbReference type="NCBI Taxonomy" id="230844"/>
    <lineage>
        <taxon>Eukaryota</taxon>
        <taxon>Metazoa</taxon>
        <taxon>Chordata</taxon>
        <taxon>Craniata</taxon>
        <taxon>Vertebrata</taxon>
        <taxon>Euteleostomi</taxon>
        <taxon>Mammalia</taxon>
        <taxon>Eutheria</taxon>
        <taxon>Euarchontoglires</taxon>
        <taxon>Glires</taxon>
        <taxon>Rodentia</taxon>
        <taxon>Myomorpha</taxon>
        <taxon>Muroidea</taxon>
        <taxon>Cricetidae</taxon>
        <taxon>Neotominae</taxon>
        <taxon>Peromyscus</taxon>
    </lineage>
</organism>
<name>A0A8C8TMA6_PERMB</name>
<evidence type="ECO:0000256" key="10">
    <source>
        <dbReference type="SAM" id="Phobius"/>
    </source>
</evidence>
<evidence type="ECO:0000256" key="1">
    <source>
        <dbReference type="ARBA" id="ARBA00004236"/>
    </source>
</evidence>
<reference evidence="12" key="2">
    <citation type="submission" date="2025-08" db="UniProtKB">
        <authorList>
            <consortium name="Ensembl"/>
        </authorList>
    </citation>
    <scope>IDENTIFICATION</scope>
</reference>
<keyword evidence="10" id="KW-0812">Transmembrane</keyword>